<reference evidence="1 2" key="1">
    <citation type="submission" date="2018-07" db="EMBL/GenBank/DDBJ databases">
        <title>Genome analysis of Runella aurantiaca.</title>
        <authorList>
            <person name="Yang X."/>
        </authorList>
    </citation>
    <scope>NUCLEOTIDE SEQUENCE [LARGE SCALE GENOMIC DNA]</scope>
    <source>
        <strain evidence="1 2">YX9</strain>
    </source>
</reference>
<name>A0A369IEH6_9BACT</name>
<dbReference type="OrthoDB" id="9800168at2"/>
<accession>A0A369IEH6</accession>
<dbReference type="InterPro" id="IPR040807">
    <property type="entry name" value="DUF5522"/>
</dbReference>
<dbReference type="AlphaFoldDB" id="A0A369IEH6"/>
<dbReference type="EMBL" id="QPIW01000002">
    <property type="protein sequence ID" value="RDB07250.1"/>
    <property type="molecule type" value="Genomic_DNA"/>
</dbReference>
<dbReference type="Proteomes" id="UP000253141">
    <property type="component" value="Unassembled WGS sequence"/>
</dbReference>
<evidence type="ECO:0000313" key="1">
    <source>
        <dbReference type="EMBL" id="RDB07250.1"/>
    </source>
</evidence>
<keyword evidence="2" id="KW-1185">Reference proteome</keyword>
<dbReference type="Pfam" id="PF17653">
    <property type="entry name" value="DUF5522"/>
    <property type="match status" value="1"/>
</dbReference>
<dbReference type="RefSeq" id="WP_114459830.1">
    <property type="nucleotide sequence ID" value="NZ_QPIW01000002.1"/>
</dbReference>
<organism evidence="1 2">
    <name type="scientific">Runella aurantiaca</name>
    <dbReference type="NCBI Taxonomy" id="2282308"/>
    <lineage>
        <taxon>Bacteria</taxon>
        <taxon>Pseudomonadati</taxon>
        <taxon>Bacteroidota</taxon>
        <taxon>Cytophagia</taxon>
        <taxon>Cytophagales</taxon>
        <taxon>Spirosomataceae</taxon>
        <taxon>Runella</taxon>
    </lineage>
</organism>
<proteinExistence type="predicted"/>
<comment type="caution">
    <text evidence="1">The sequence shown here is derived from an EMBL/GenBank/DDBJ whole genome shotgun (WGS) entry which is preliminary data.</text>
</comment>
<gene>
    <name evidence="1" type="ORF">DVG78_04345</name>
</gene>
<evidence type="ECO:0000313" key="2">
    <source>
        <dbReference type="Proteomes" id="UP000253141"/>
    </source>
</evidence>
<protein>
    <submittedName>
        <fullName evidence="1">Uncharacterized protein</fullName>
    </submittedName>
</protein>
<sequence>MSNQRSSLTHKKTTFKRHGLEEEDYYTDPNGFLVFTAAYHLKRGYCCKNGCRHCPYGFRKGEK</sequence>